<evidence type="ECO:0000313" key="3">
    <source>
        <dbReference type="Proteomes" id="UP001243330"/>
    </source>
</evidence>
<dbReference type="AlphaFoldDB" id="A0AAD9AT05"/>
<feature type="chain" id="PRO_5042160667" evidence="1">
    <location>
        <begin position="18"/>
        <end position="46"/>
    </location>
</feature>
<name>A0AAD9AT05_9PEZI</name>
<evidence type="ECO:0000313" key="2">
    <source>
        <dbReference type="EMBL" id="KAK1853242.1"/>
    </source>
</evidence>
<accession>A0AAD9AT05</accession>
<reference evidence="2" key="1">
    <citation type="submission" date="2023-01" db="EMBL/GenBank/DDBJ databases">
        <title>Colletotrichum chrysophilum M932 genome sequence.</title>
        <authorList>
            <person name="Baroncelli R."/>
        </authorList>
    </citation>
    <scope>NUCLEOTIDE SEQUENCE</scope>
    <source>
        <strain evidence="2">M932</strain>
    </source>
</reference>
<organism evidence="2 3">
    <name type="scientific">Colletotrichum chrysophilum</name>
    <dbReference type="NCBI Taxonomy" id="1836956"/>
    <lineage>
        <taxon>Eukaryota</taxon>
        <taxon>Fungi</taxon>
        <taxon>Dikarya</taxon>
        <taxon>Ascomycota</taxon>
        <taxon>Pezizomycotina</taxon>
        <taxon>Sordariomycetes</taxon>
        <taxon>Hypocreomycetidae</taxon>
        <taxon>Glomerellales</taxon>
        <taxon>Glomerellaceae</taxon>
        <taxon>Colletotrichum</taxon>
        <taxon>Colletotrichum gloeosporioides species complex</taxon>
    </lineage>
</organism>
<keyword evidence="3" id="KW-1185">Reference proteome</keyword>
<protein>
    <submittedName>
        <fullName evidence="2">Uncharacterized protein</fullName>
    </submittedName>
</protein>
<feature type="signal peptide" evidence="1">
    <location>
        <begin position="1"/>
        <end position="17"/>
    </location>
</feature>
<keyword evidence="1" id="KW-0732">Signal</keyword>
<evidence type="ECO:0000256" key="1">
    <source>
        <dbReference type="SAM" id="SignalP"/>
    </source>
</evidence>
<sequence length="46" mass="4828">MRGLAQALLLAPALVGAAPSRIDEKVKDASPSTFVTFDIPPGFNED</sequence>
<dbReference type="EMBL" id="JAQOWY010000058">
    <property type="protein sequence ID" value="KAK1853242.1"/>
    <property type="molecule type" value="Genomic_DNA"/>
</dbReference>
<feature type="non-terminal residue" evidence="2">
    <location>
        <position position="1"/>
    </location>
</feature>
<gene>
    <name evidence="2" type="ORF">CCHR01_04078</name>
</gene>
<proteinExistence type="predicted"/>
<comment type="caution">
    <text evidence="2">The sequence shown here is derived from an EMBL/GenBank/DDBJ whole genome shotgun (WGS) entry which is preliminary data.</text>
</comment>
<dbReference type="Proteomes" id="UP001243330">
    <property type="component" value="Unassembled WGS sequence"/>
</dbReference>